<dbReference type="PROSITE" id="PS01039">
    <property type="entry name" value="SBP_BACTERIAL_3"/>
    <property type="match status" value="1"/>
</dbReference>
<evidence type="ECO:0000256" key="3">
    <source>
        <dbReference type="ARBA" id="ARBA00022729"/>
    </source>
</evidence>
<keyword evidence="3" id="KW-0732">Signal</keyword>
<dbReference type="PANTHER" id="PTHR35936">
    <property type="entry name" value="MEMBRANE-BOUND LYTIC MUREIN TRANSGLYCOSYLASE F"/>
    <property type="match status" value="1"/>
</dbReference>
<dbReference type="SMART" id="SM00062">
    <property type="entry name" value="PBPb"/>
    <property type="match status" value="1"/>
</dbReference>
<feature type="domain" description="Solute-binding protein family 3/N-terminal" evidence="5">
    <location>
        <begin position="30"/>
        <end position="248"/>
    </location>
</feature>
<reference evidence="6" key="1">
    <citation type="submission" date="2018-05" db="EMBL/GenBank/DDBJ databases">
        <authorList>
            <consortium name="PulseNet: The National Subtyping Network for Foodborne Disease Surveillance"/>
            <person name="Tarr C.L."/>
            <person name="Trees E."/>
            <person name="Katz L.S."/>
            <person name="Carleton-Romer H.A."/>
            <person name="Stroika S."/>
            <person name="Kucerova Z."/>
            <person name="Roache K.F."/>
            <person name="Sabol A.L."/>
            <person name="Besser J."/>
            <person name="Gerner-Smidt P."/>
        </authorList>
    </citation>
    <scope>NUCLEOTIDE SEQUENCE</scope>
    <source>
        <strain evidence="6">2008D-7097</strain>
    </source>
</reference>
<dbReference type="InterPro" id="IPR001638">
    <property type="entry name" value="Solute-binding_3/MltF_N"/>
</dbReference>
<evidence type="ECO:0000256" key="1">
    <source>
        <dbReference type="ARBA" id="ARBA00004196"/>
    </source>
</evidence>
<proteinExistence type="inferred from homology"/>
<name>A0A5L8LNR8_CAMLA</name>
<dbReference type="PANTHER" id="PTHR35936:SF17">
    <property type="entry name" value="ARGININE-BINDING EXTRACELLULAR PROTEIN ARTP"/>
    <property type="match status" value="1"/>
</dbReference>
<evidence type="ECO:0000313" key="6">
    <source>
        <dbReference type="EMBL" id="EAK9940270.1"/>
    </source>
</evidence>
<dbReference type="SUPFAM" id="SSF53850">
    <property type="entry name" value="Periplasmic binding protein-like II"/>
    <property type="match status" value="1"/>
</dbReference>
<organism evidence="6">
    <name type="scientific">Campylobacter lari</name>
    <dbReference type="NCBI Taxonomy" id="201"/>
    <lineage>
        <taxon>Bacteria</taxon>
        <taxon>Pseudomonadati</taxon>
        <taxon>Campylobacterota</taxon>
        <taxon>Epsilonproteobacteria</taxon>
        <taxon>Campylobacterales</taxon>
        <taxon>Campylobacteraceae</taxon>
        <taxon>Campylobacter</taxon>
    </lineage>
</organism>
<accession>A0A5L8LNR8</accession>
<protein>
    <submittedName>
        <fullName evidence="6">Transporter substrate-binding domain-containing protein</fullName>
    </submittedName>
</protein>
<dbReference type="InterPro" id="IPR018313">
    <property type="entry name" value="SBP_3_CS"/>
</dbReference>
<comment type="similarity">
    <text evidence="2 4">Belongs to the bacterial solute-binding protein 3 family.</text>
</comment>
<evidence type="ECO:0000256" key="4">
    <source>
        <dbReference type="RuleBase" id="RU003744"/>
    </source>
</evidence>
<dbReference type="GO" id="GO:0030313">
    <property type="term" value="C:cell envelope"/>
    <property type="evidence" value="ECO:0007669"/>
    <property type="project" value="UniProtKB-SubCell"/>
</dbReference>
<dbReference type="Pfam" id="PF00497">
    <property type="entry name" value="SBP_bac_3"/>
    <property type="match status" value="1"/>
</dbReference>
<comment type="subcellular location">
    <subcellularLocation>
        <location evidence="1">Cell envelope</location>
    </subcellularLocation>
</comment>
<dbReference type="AlphaFoldDB" id="A0A5L8LNR8"/>
<evidence type="ECO:0000256" key="2">
    <source>
        <dbReference type="ARBA" id="ARBA00010333"/>
    </source>
</evidence>
<sequence>MKKILCVVLILFGVLILSACSKQVENQDKILKVGIEASYPPYEFMQDGKLSGFDVDVIQELAKRANFKIEFINMSYDALIPALMGKKIDLIISSMGITPQRAQNVDFSISYFKDKNVYLKHKISNFSKKDDLKSKNICVLLGSIQENTAKQISNAIVVANESMLNCFLNLDAQKIDAVVTDKASAMNFLKQYPNIIAFYEEDDGSEGFGIAFRKNEFKDFISKVNQHLEEMKKDGTLEKFLVQYNLKDQK</sequence>
<dbReference type="EMBL" id="AACKMK010000006">
    <property type="protein sequence ID" value="EAK9940270.1"/>
    <property type="molecule type" value="Genomic_DNA"/>
</dbReference>
<comment type="caution">
    <text evidence="6">The sequence shown here is derived from an EMBL/GenBank/DDBJ whole genome shotgun (WGS) entry which is preliminary data.</text>
</comment>
<dbReference type="PROSITE" id="PS51257">
    <property type="entry name" value="PROKAR_LIPOPROTEIN"/>
    <property type="match status" value="1"/>
</dbReference>
<gene>
    <name evidence="6" type="ORF">A0Y42_05495</name>
</gene>
<dbReference type="Gene3D" id="3.40.190.10">
    <property type="entry name" value="Periplasmic binding protein-like II"/>
    <property type="match status" value="2"/>
</dbReference>
<evidence type="ECO:0000259" key="5">
    <source>
        <dbReference type="SMART" id="SM00062"/>
    </source>
</evidence>